<proteinExistence type="predicted"/>
<reference evidence="7" key="1">
    <citation type="submission" date="2025-08" db="UniProtKB">
        <authorList>
            <consortium name="RefSeq"/>
        </authorList>
    </citation>
    <scope>IDENTIFICATION</scope>
    <source>
        <tissue evidence="7">Whole sample</tissue>
    </source>
</reference>
<dbReference type="PANTHER" id="PTHR24043:SF8">
    <property type="entry name" value="EGF-LIKE DOMAIN-CONTAINING PROTEIN"/>
    <property type="match status" value="1"/>
</dbReference>
<dbReference type="InterPro" id="IPR008979">
    <property type="entry name" value="Galactose-bd-like_sf"/>
</dbReference>
<organism evidence="6 7">
    <name type="scientific">Crassostrea virginica</name>
    <name type="common">Eastern oyster</name>
    <dbReference type="NCBI Taxonomy" id="6565"/>
    <lineage>
        <taxon>Eukaryota</taxon>
        <taxon>Metazoa</taxon>
        <taxon>Spiralia</taxon>
        <taxon>Lophotrochozoa</taxon>
        <taxon>Mollusca</taxon>
        <taxon>Bivalvia</taxon>
        <taxon>Autobranchia</taxon>
        <taxon>Pteriomorphia</taxon>
        <taxon>Ostreida</taxon>
        <taxon>Ostreoidea</taxon>
        <taxon>Ostreidae</taxon>
        <taxon>Crassostrea</taxon>
    </lineage>
</organism>
<dbReference type="Proteomes" id="UP000694844">
    <property type="component" value="Chromosome 9"/>
</dbReference>
<keyword evidence="6" id="KW-1185">Reference proteome</keyword>
<dbReference type="KEGG" id="cvn:111111134"/>
<evidence type="ECO:0000256" key="2">
    <source>
        <dbReference type="SAM" id="MobiDB-lite"/>
    </source>
</evidence>
<name>A0A8B8BK18_CRAVI</name>
<evidence type="ECO:0000256" key="4">
    <source>
        <dbReference type="SAM" id="SignalP"/>
    </source>
</evidence>
<dbReference type="Gene3D" id="2.60.120.260">
    <property type="entry name" value="Galactose-binding domain-like"/>
    <property type="match status" value="1"/>
</dbReference>
<sequence>MTAVQWSWYLITISLVIAYASHAVDRDITTCVRTQPIGTSPQIPDKTVWWKVDLGGVYNIYSVNILFKNYVDEERRQRGRFAGFSLYVSNDGQKESLCYKDGPLLPPLNITIICTAAGRYVRFHNERLPGVTYPSGYELTVYTELCEVIVYGCYKDGVFGNNCNTPCSGNCKTNTCQIQDGSCFRCKPGWTGATCNTECGYGFYGVDCSQQCSGHCKNNVTCDHLTGVCNDGCAAGWNGSFCDKACGVGWYGPDCKLQCFGHCKDNTSCNHLSGSCDGCAAGWAGSFCDKACAIGWYGPDCKHQCSGHCRDSTVCNQVTGSCDAGCAAGWHGLYCDKACIQSFGENCQYPCSTNCINKTCDRFTGDCLCVCEEGSNGGDIFIDIDLEKHSTFWSYAGPISVGINVVLTIGAFIVVWAVYSERLFVSFKQQSSARSDLYTETEVTPEDSSHYQELGVSKGETPYQNTSLNH</sequence>
<dbReference type="Pfam" id="PF22633">
    <property type="entry name" value="F5_F8_type_C_2"/>
    <property type="match status" value="1"/>
</dbReference>
<dbReference type="SMART" id="SM00181">
    <property type="entry name" value="EGF"/>
    <property type="match status" value="5"/>
</dbReference>
<keyword evidence="3" id="KW-0812">Transmembrane</keyword>
<gene>
    <name evidence="7" type="primary">LOC111111134</name>
</gene>
<keyword evidence="4" id="KW-0732">Signal</keyword>
<dbReference type="InterPro" id="IPR042635">
    <property type="entry name" value="MEGF10/SREC1/2-like"/>
</dbReference>
<dbReference type="GO" id="GO:0005044">
    <property type="term" value="F:scavenger receptor activity"/>
    <property type="evidence" value="ECO:0007669"/>
    <property type="project" value="InterPro"/>
</dbReference>
<keyword evidence="1" id="KW-0245">EGF-like domain</keyword>
<dbReference type="OrthoDB" id="10252017at2759"/>
<dbReference type="PANTHER" id="PTHR24043">
    <property type="entry name" value="SCAVENGER RECEPTOR CLASS F"/>
    <property type="match status" value="1"/>
</dbReference>
<evidence type="ECO:0000256" key="3">
    <source>
        <dbReference type="SAM" id="Phobius"/>
    </source>
</evidence>
<dbReference type="SUPFAM" id="SSF49785">
    <property type="entry name" value="Galactose-binding domain-like"/>
    <property type="match status" value="1"/>
</dbReference>
<keyword evidence="3" id="KW-0472">Membrane</keyword>
<feature type="domain" description="EGF-like" evidence="5">
    <location>
        <begin position="254"/>
        <end position="289"/>
    </location>
</feature>
<feature type="transmembrane region" description="Helical" evidence="3">
    <location>
        <begin position="392"/>
        <end position="419"/>
    </location>
</feature>
<dbReference type="SUPFAM" id="SSF57184">
    <property type="entry name" value="Growth factor receptor domain"/>
    <property type="match status" value="1"/>
</dbReference>
<dbReference type="Gene3D" id="2.170.300.10">
    <property type="entry name" value="Tie2 ligand-binding domain superfamily"/>
    <property type="match status" value="1"/>
</dbReference>
<evidence type="ECO:0000259" key="5">
    <source>
        <dbReference type="SMART" id="SM00181"/>
    </source>
</evidence>
<dbReference type="AlphaFoldDB" id="A0A8B8BK18"/>
<feature type="domain" description="EGF-like" evidence="5">
    <location>
        <begin position="207"/>
        <end position="243"/>
    </location>
</feature>
<evidence type="ECO:0000313" key="6">
    <source>
        <dbReference type="Proteomes" id="UP000694844"/>
    </source>
</evidence>
<evidence type="ECO:0000256" key="1">
    <source>
        <dbReference type="ARBA" id="ARBA00022536"/>
    </source>
</evidence>
<dbReference type="InterPro" id="IPR000742">
    <property type="entry name" value="EGF"/>
</dbReference>
<feature type="signal peptide" evidence="4">
    <location>
        <begin position="1"/>
        <end position="18"/>
    </location>
</feature>
<protein>
    <submittedName>
        <fullName evidence="7">Multiple epidermal growth factor-like domains protein 6 isoform X1</fullName>
    </submittedName>
</protein>
<evidence type="ECO:0000313" key="7">
    <source>
        <dbReference type="RefSeq" id="XP_022303648.1"/>
    </source>
</evidence>
<dbReference type="InterPro" id="IPR009030">
    <property type="entry name" value="Growth_fac_rcpt_cys_sf"/>
</dbReference>
<dbReference type="RefSeq" id="XP_022303648.1">
    <property type="nucleotide sequence ID" value="XM_022447940.1"/>
</dbReference>
<feature type="domain" description="EGF-like" evidence="5">
    <location>
        <begin position="300"/>
        <end position="336"/>
    </location>
</feature>
<feature type="domain" description="EGF-like" evidence="5">
    <location>
        <begin position="166"/>
        <end position="196"/>
    </location>
</feature>
<feature type="domain" description="EGF-like" evidence="5">
    <location>
        <begin position="350"/>
        <end position="382"/>
    </location>
</feature>
<accession>A0A8B8BK18</accession>
<dbReference type="GeneID" id="111111134"/>
<feature type="chain" id="PRO_5034128667" evidence="4">
    <location>
        <begin position="19"/>
        <end position="470"/>
    </location>
</feature>
<keyword evidence="3" id="KW-1133">Transmembrane helix</keyword>
<feature type="region of interest" description="Disordered" evidence="2">
    <location>
        <begin position="438"/>
        <end position="470"/>
    </location>
</feature>